<accession>A0A222FE55</accession>
<comment type="subcellular location">
    <subcellularLocation>
        <location evidence="1">Membrane</location>
        <topology evidence="1">Multi-pass membrane protein</topology>
    </subcellularLocation>
</comment>
<dbReference type="EMBL" id="CP022530">
    <property type="protein sequence ID" value="ASP37298.1"/>
    <property type="molecule type" value="Genomic_DNA"/>
</dbReference>
<evidence type="ECO:0000256" key="7">
    <source>
        <dbReference type="ARBA" id="ARBA00023136"/>
    </source>
</evidence>
<keyword evidence="7 9" id="KW-0472">Membrane</keyword>
<comment type="similarity">
    <text evidence="2">Belongs to the V-ATPase 116 kDa subunit family.</text>
</comment>
<dbReference type="Proteomes" id="UP000202440">
    <property type="component" value="Chromosome"/>
</dbReference>
<dbReference type="GO" id="GO:0033179">
    <property type="term" value="C:proton-transporting V-type ATPase, V0 domain"/>
    <property type="evidence" value="ECO:0007669"/>
    <property type="project" value="InterPro"/>
</dbReference>
<sequence>MSIARFRKILLAGPLADRARLLRQWQAFGQLHIINQDGTQGFERQLSPKDKRAYEAMKHLQQSANARRPLQNWPKSMLQAGGADAAARQLVDDALSNANQLREVGDQADSLRERIQALRPWGNFSLPPDASIDAFRLWFYRLPVNQKPLLKELSLPWQIAGRSSQFYFLIVVSADEPASDLLPVAREHLGSRSLQQLELELESIESQLEDLQLERERLTRFRELLRRHLVAADNEAVYQYVVAQTRTHDALFTLEAWVPDSALVELDTQADSFGFAWSATDPDAQEQPPTLLQPAPGLRPGAMLASVYQLPAYRSWDPSGHLYLSFVLFFAMILSDAGYSLLLLAGLGLFWRRLGKDDSGRLTRQLLLSLLGGAVCWGVAAGSYMGYDIAQVAPDYWLAQLKIIDLSDYDAMMQLSVLAGASHVVLANISLAWARRYQWHQVLTRLGWVSVTVAGVGAWLLPQQQPLMMTLAAVAALCILFFAQWPQQGGWKQRLLGLAKGALALANVTKLFGDVLSYMRLFALGLASASLGLTFNDLAANAASGSPGIGIVSAALIFVLGHGINLALAIMSGVVHGLRLNFIEFYNWGEPGEGYAYQPFRLRDH</sequence>
<keyword evidence="3" id="KW-0813">Transport</keyword>
<feature type="transmembrane region" description="Helical" evidence="9">
    <location>
        <begin position="548"/>
        <end position="571"/>
    </location>
</feature>
<reference evidence="10 11" key="1">
    <citation type="submission" date="2017-07" db="EMBL/GenBank/DDBJ databases">
        <title>Annotated genome sequence of Bacterioplanes sanyensis isolated from Red Sea.</title>
        <authorList>
            <person name="Rehman Z.U."/>
        </authorList>
    </citation>
    <scope>NUCLEOTIDE SEQUENCE [LARGE SCALE GENOMIC DNA]</scope>
    <source>
        <strain evidence="10 11">NV9</strain>
    </source>
</reference>
<feature type="transmembrane region" description="Helical" evidence="9">
    <location>
        <begin position="518"/>
        <end position="536"/>
    </location>
</feature>
<dbReference type="GO" id="GO:0007035">
    <property type="term" value="P:vacuolar acidification"/>
    <property type="evidence" value="ECO:0007669"/>
    <property type="project" value="TreeGrafter"/>
</dbReference>
<dbReference type="GO" id="GO:0046961">
    <property type="term" value="F:proton-transporting ATPase activity, rotational mechanism"/>
    <property type="evidence" value="ECO:0007669"/>
    <property type="project" value="InterPro"/>
</dbReference>
<organism evidence="10 11">
    <name type="scientific">Bacterioplanes sanyensis</name>
    <dbReference type="NCBI Taxonomy" id="1249553"/>
    <lineage>
        <taxon>Bacteria</taxon>
        <taxon>Pseudomonadati</taxon>
        <taxon>Pseudomonadota</taxon>
        <taxon>Gammaproteobacteria</taxon>
        <taxon>Oceanospirillales</taxon>
        <taxon>Oceanospirillaceae</taxon>
        <taxon>Bacterioplanes</taxon>
    </lineage>
</organism>
<evidence type="ECO:0000256" key="3">
    <source>
        <dbReference type="ARBA" id="ARBA00022448"/>
    </source>
</evidence>
<feature type="transmembrane region" description="Helical" evidence="9">
    <location>
        <begin position="411"/>
        <end position="431"/>
    </location>
</feature>
<feature type="transmembrane region" description="Helical" evidence="9">
    <location>
        <begin position="366"/>
        <end position="387"/>
    </location>
</feature>
<evidence type="ECO:0000256" key="4">
    <source>
        <dbReference type="ARBA" id="ARBA00022692"/>
    </source>
</evidence>
<dbReference type="OrthoDB" id="9803814at2"/>
<evidence type="ECO:0000256" key="5">
    <source>
        <dbReference type="ARBA" id="ARBA00022989"/>
    </source>
</evidence>
<evidence type="ECO:0000313" key="10">
    <source>
        <dbReference type="EMBL" id="ASP37298.1"/>
    </source>
</evidence>
<dbReference type="KEGG" id="bsan:CHH28_00745"/>
<dbReference type="PANTHER" id="PTHR11629:SF63">
    <property type="entry name" value="V-TYPE PROTON ATPASE SUBUNIT A"/>
    <property type="match status" value="1"/>
</dbReference>
<keyword evidence="8" id="KW-0175">Coiled coil</keyword>
<feature type="coiled-coil region" evidence="8">
    <location>
        <begin position="194"/>
        <end position="228"/>
    </location>
</feature>
<name>A0A222FE55_9GAMM</name>
<dbReference type="GO" id="GO:0051117">
    <property type="term" value="F:ATPase binding"/>
    <property type="evidence" value="ECO:0007669"/>
    <property type="project" value="TreeGrafter"/>
</dbReference>
<dbReference type="GO" id="GO:0016471">
    <property type="term" value="C:vacuolar proton-transporting V-type ATPase complex"/>
    <property type="evidence" value="ECO:0007669"/>
    <property type="project" value="TreeGrafter"/>
</dbReference>
<dbReference type="RefSeq" id="WP_094058516.1">
    <property type="nucleotide sequence ID" value="NZ_CP022530.1"/>
</dbReference>
<dbReference type="InterPro" id="IPR002490">
    <property type="entry name" value="V-ATPase_116kDa_su"/>
</dbReference>
<evidence type="ECO:0000256" key="9">
    <source>
        <dbReference type="SAM" id="Phobius"/>
    </source>
</evidence>
<evidence type="ECO:0000256" key="6">
    <source>
        <dbReference type="ARBA" id="ARBA00023065"/>
    </source>
</evidence>
<feature type="transmembrane region" description="Helical" evidence="9">
    <location>
        <begin position="443"/>
        <end position="461"/>
    </location>
</feature>
<keyword evidence="4 9" id="KW-0812">Transmembrane</keyword>
<keyword evidence="11" id="KW-1185">Reference proteome</keyword>
<evidence type="ECO:0000256" key="1">
    <source>
        <dbReference type="ARBA" id="ARBA00004141"/>
    </source>
</evidence>
<dbReference type="AlphaFoldDB" id="A0A222FE55"/>
<gene>
    <name evidence="10" type="ORF">CHH28_00745</name>
</gene>
<feature type="transmembrane region" description="Helical" evidence="9">
    <location>
        <begin position="322"/>
        <end position="345"/>
    </location>
</feature>
<feature type="transmembrane region" description="Helical" evidence="9">
    <location>
        <begin position="467"/>
        <end position="483"/>
    </location>
</feature>
<proteinExistence type="inferred from homology"/>
<protein>
    <submittedName>
        <fullName evidence="10">V-type ATP synthase subunit I</fullName>
    </submittedName>
</protein>
<keyword evidence="6" id="KW-0406">Ion transport</keyword>
<keyword evidence="5 9" id="KW-1133">Transmembrane helix</keyword>
<evidence type="ECO:0000313" key="11">
    <source>
        <dbReference type="Proteomes" id="UP000202440"/>
    </source>
</evidence>
<evidence type="ECO:0000256" key="2">
    <source>
        <dbReference type="ARBA" id="ARBA00009904"/>
    </source>
</evidence>
<evidence type="ECO:0000256" key="8">
    <source>
        <dbReference type="SAM" id="Coils"/>
    </source>
</evidence>
<dbReference type="PANTHER" id="PTHR11629">
    <property type="entry name" value="VACUOLAR PROTON ATPASES"/>
    <property type="match status" value="1"/>
</dbReference>